<evidence type="ECO:0000256" key="1">
    <source>
        <dbReference type="ARBA" id="ARBA00005854"/>
    </source>
</evidence>
<dbReference type="GO" id="GO:0016616">
    <property type="term" value="F:oxidoreductase activity, acting on the CH-OH group of donors, NAD or NADP as acceptor"/>
    <property type="evidence" value="ECO:0007669"/>
    <property type="project" value="InterPro"/>
</dbReference>
<dbReference type="STRING" id="95161.SAMN05660874_03419"/>
<dbReference type="InterPro" id="IPR006140">
    <property type="entry name" value="D-isomer_DH_NAD-bd"/>
</dbReference>
<evidence type="ECO:0000259" key="6">
    <source>
        <dbReference type="Pfam" id="PF02826"/>
    </source>
</evidence>
<evidence type="ECO:0000313" key="7">
    <source>
        <dbReference type="EMBL" id="SFS80391.1"/>
    </source>
</evidence>
<dbReference type="PANTHER" id="PTHR43333">
    <property type="entry name" value="2-HACID_DH_C DOMAIN-CONTAINING PROTEIN"/>
    <property type="match status" value="1"/>
</dbReference>
<proteinExistence type="inferred from homology"/>
<dbReference type="Gene3D" id="3.40.50.720">
    <property type="entry name" value="NAD(P)-binding Rossmann-like Domain"/>
    <property type="match status" value="2"/>
</dbReference>
<dbReference type="CDD" id="cd05300">
    <property type="entry name" value="2-Hacid_dh_1"/>
    <property type="match status" value="1"/>
</dbReference>
<dbReference type="RefSeq" id="WP_093418875.1">
    <property type="nucleotide sequence ID" value="NZ_FOZX01000005.1"/>
</dbReference>
<dbReference type="PROSITE" id="PS00671">
    <property type="entry name" value="D_2_HYDROXYACID_DH_3"/>
    <property type="match status" value="1"/>
</dbReference>
<dbReference type="SUPFAM" id="SSF52283">
    <property type="entry name" value="Formate/glycerate dehydrogenase catalytic domain-like"/>
    <property type="match status" value="1"/>
</dbReference>
<dbReference type="InterPro" id="IPR029753">
    <property type="entry name" value="D-isomer_DH_CS"/>
</dbReference>
<protein>
    <submittedName>
        <fullName evidence="7">Phosphoglycerate dehydrogenase</fullName>
    </submittedName>
</protein>
<evidence type="ECO:0000313" key="8">
    <source>
        <dbReference type="Proteomes" id="UP000198852"/>
    </source>
</evidence>
<gene>
    <name evidence="7" type="ORF">SAMN05660874_03419</name>
</gene>
<dbReference type="EMBL" id="FOZX01000005">
    <property type="protein sequence ID" value="SFS80391.1"/>
    <property type="molecule type" value="Genomic_DNA"/>
</dbReference>
<dbReference type="InterPro" id="IPR006139">
    <property type="entry name" value="D-isomer_2_OHA_DH_cat_dom"/>
</dbReference>
<dbReference type="Proteomes" id="UP000198852">
    <property type="component" value="Unassembled WGS sequence"/>
</dbReference>
<feature type="domain" description="D-isomer specific 2-hydroxyacid dehydrogenase NAD-binding" evidence="6">
    <location>
        <begin position="109"/>
        <end position="282"/>
    </location>
</feature>
<keyword evidence="3" id="KW-0520">NAD</keyword>
<dbReference type="InterPro" id="IPR036291">
    <property type="entry name" value="NAD(P)-bd_dom_sf"/>
</dbReference>
<keyword evidence="8" id="KW-1185">Reference proteome</keyword>
<dbReference type="SUPFAM" id="SSF51735">
    <property type="entry name" value="NAD(P)-binding Rossmann-fold domains"/>
    <property type="match status" value="1"/>
</dbReference>
<evidence type="ECO:0000256" key="3">
    <source>
        <dbReference type="ARBA" id="ARBA00023027"/>
    </source>
</evidence>
<dbReference type="AlphaFoldDB" id="A0A1I6SU04"/>
<dbReference type="PANTHER" id="PTHR43333:SF1">
    <property type="entry name" value="D-ISOMER SPECIFIC 2-HYDROXYACID DEHYDROGENASE NAD-BINDING DOMAIN-CONTAINING PROTEIN"/>
    <property type="match status" value="1"/>
</dbReference>
<name>A0A1I6SU04_9PSEU</name>
<dbReference type="OrthoDB" id="4324715at2"/>
<accession>A0A1I6SU04</accession>
<keyword evidence="2 4" id="KW-0560">Oxidoreductase</keyword>
<organism evidence="7 8">
    <name type="scientific">Saccharopolyspora flava</name>
    <dbReference type="NCBI Taxonomy" id="95161"/>
    <lineage>
        <taxon>Bacteria</taxon>
        <taxon>Bacillati</taxon>
        <taxon>Actinomycetota</taxon>
        <taxon>Actinomycetes</taxon>
        <taxon>Pseudonocardiales</taxon>
        <taxon>Pseudonocardiaceae</taxon>
        <taxon>Saccharopolyspora</taxon>
    </lineage>
</organism>
<dbReference type="Pfam" id="PF00389">
    <property type="entry name" value="2-Hacid_dh"/>
    <property type="match status" value="1"/>
</dbReference>
<dbReference type="Pfam" id="PF02826">
    <property type="entry name" value="2-Hacid_dh_C"/>
    <property type="match status" value="1"/>
</dbReference>
<feature type="domain" description="D-isomer specific 2-hydroxyacid dehydrogenase catalytic" evidence="5">
    <location>
        <begin position="17"/>
        <end position="313"/>
    </location>
</feature>
<sequence length="322" mass="34972">MSHTRPTVVVLHDGDAPAEMARIAEHADLRYATGDELPHALPGTDALFVWAFRSQAIADAWPHADALRWIHAASAGVDRLLFPELRDSPVALTNSRGVFDQPIAEYVLGTALTFTKDMHTTLRLQDRKQWQHRVTDRLAGKTALVIGTGPIGRAIARQLTATGVHVAGAGRTARTGDPDFGDIHASDELTRVAGDYDFLICAAPLTPQTHGLINADVLAAMRPTARLINVGRGEHVDQPALITALQQGQIAGAALDVFDTEPLPTDSPLWEMPNVLLSPHMSGDTLGWTDELVDLFLHNLRAFTHGTDLRNVVDKHRGYVTT</sequence>
<evidence type="ECO:0000259" key="5">
    <source>
        <dbReference type="Pfam" id="PF00389"/>
    </source>
</evidence>
<evidence type="ECO:0000256" key="2">
    <source>
        <dbReference type="ARBA" id="ARBA00023002"/>
    </source>
</evidence>
<dbReference type="GO" id="GO:0051287">
    <property type="term" value="F:NAD binding"/>
    <property type="evidence" value="ECO:0007669"/>
    <property type="project" value="InterPro"/>
</dbReference>
<reference evidence="8" key="1">
    <citation type="submission" date="2016-10" db="EMBL/GenBank/DDBJ databases">
        <authorList>
            <person name="Varghese N."/>
            <person name="Submissions S."/>
        </authorList>
    </citation>
    <scope>NUCLEOTIDE SEQUENCE [LARGE SCALE GENOMIC DNA]</scope>
    <source>
        <strain evidence="8">DSM 44771</strain>
    </source>
</reference>
<evidence type="ECO:0000256" key="4">
    <source>
        <dbReference type="RuleBase" id="RU003719"/>
    </source>
</evidence>
<comment type="similarity">
    <text evidence="1 4">Belongs to the D-isomer specific 2-hydroxyacid dehydrogenase family.</text>
</comment>